<dbReference type="InterPro" id="IPR000644">
    <property type="entry name" value="CBS_dom"/>
</dbReference>
<keyword evidence="5 14" id="KW-0812">Transmembrane</keyword>
<evidence type="ECO:0000256" key="12">
    <source>
        <dbReference type="ARBA" id="ARBA00023122"/>
    </source>
</evidence>
<dbReference type="Gene3D" id="3.10.580.10">
    <property type="entry name" value="CBS-domain"/>
    <property type="match status" value="1"/>
</dbReference>
<feature type="active site" evidence="15">
    <location>
        <position position="68"/>
    </location>
</feature>
<feature type="transmembrane region" description="Helical" evidence="14">
    <location>
        <begin position="78"/>
        <end position="97"/>
    </location>
</feature>
<comment type="cofactor">
    <cofactor evidence="14 16">
        <name>Zn(2+)</name>
        <dbReference type="ChEBI" id="CHEBI:29105"/>
    </cofactor>
    <text evidence="14 16">Binds 1 zinc ion per subunit.</text>
</comment>
<feature type="binding site" evidence="16">
    <location>
        <position position="67"/>
    </location>
    <ligand>
        <name>Zn(2+)</name>
        <dbReference type="ChEBI" id="CHEBI:29105"/>
        <note>catalytic</note>
    </ligand>
</feature>
<keyword evidence="9 14" id="KW-0862">Zinc</keyword>
<keyword evidence="13 14" id="KW-0472">Membrane</keyword>
<dbReference type="PANTHER" id="PTHR39188">
    <property type="entry name" value="MEMBRANE-ASSOCIATED ZINC METALLOPROTEASE M50B"/>
    <property type="match status" value="1"/>
</dbReference>
<evidence type="ECO:0000313" key="20">
    <source>
        <dbReference type="Proteomes" id="UP000231343"/>
    </source>
</evidence>
<evidence type="ECO:0000256" key="7">
    <source>
        <dbReference type="ARBA" id="ARBA00022737"/>
    </source>
</evidence>
<evidence type="ECO:0000256" key="3">
    <source>
        <dbReference type="ARBA" id="ARBA00022475"/>
    </source>
</evidence>
<comment type="caution">
    <text evidence="19">The sequence shown here is derived from an EMBL/GenBank/DDBJ whole genome shotgun (WGS) entry which is preliminary data.</text>
</comment>
<dbReference type="Proteomes" id="UP000231343">
    <property type="component" value="Unassembled WGS sequence"/>
</dbReference>
<accession>A0A2H0Y207</accession>
<evidence type="ECO:0000256" key="8">
    <source>
        <dbReference type="ARBA" id="ARBA00022801"/>
    </source>
</evidence>
<dbReference type="InterPro" id="IPR016483">
    <property type="entry name" value="UCP006404_Pept_M50_CBS"/>
</dbReference>
<evidence type="ECO:0000313" key="19">
    <source>
        <dbReference type="EMBL" id="PIS31357.1"/>
    </source>
</evidence>
<feature type="binding site" evidence="16">
    <location>
        <position position="71"/>
    </location>
    <ligand>
        <name>Zn(2+)</name>
        <dbReference type="ChEBI" id="CHEBI:29105"/>
        <note>catalytic</note>
    </ligand>
</feature>
<evidence type="ECO:0000256" key="5">
    <source>
        <dbReference type="ARBA" id="ARBA00022692"/>
    </source>
</evidence>
<evidence type="ECO:0000256" key="6">
    <source>
        <dbReference type="ARBA" id="ARBA00022723"/>
    </source>
</evidence>
<reference evidence="19 20" key="1">
    <citation type="submission" date="2017-09" db="EMBL/GenBank/DDBJ databases">
        <title>Depth-based differentiation of microbial function through sediment-hosted aquifers and enrichment of novel symbionts in the deep terrestrial subsurface.</title>
        <authorList>
            <person name="Probst A.J."/>
            <person name="Ladd B."/>
            <person name="Jarett J.K."/>
            <person name="Geller-Mcgrath D.E."/>
            <person name="Sieber C.M."/>
            <person name="Emerson J.B."/>
            <person name="Anantharaman K."/>
            <person name="Thomas B.C."/>
            <person name="Malmstrom R."/>
            <person name="Stieglmeier M."/>
            <person name="Klingl A."/>
            <person name="Woyke T."/>
            <person name="Ryan C.M."/>
            <person name="Banfield J.F."/>
        </authorList>
    </citation>
    <scope>NUCLEOTIDE SEQUENCE [LARGE SCALE GENOMIC DNA]</scope>
    <source>
        <strain evidence="19">CG08_land_8_20_14_0_20_45_16</strain>
    </source>
</reference>
<comment type="similarity">
    <text evidence="2 14">Belongs to the peptidase M50B family.</text>
</comment>
<name>A0A2H0Y207_UNCSA</name>
<dbReference type="PANTHER" id="PTHR39188:SF3">
    <property type="entry name" value="STAGE IV SPORULATION PROTEIN FB"/>
    <property type="match status" value="1"/>
</dbReference>
<comment type="subcellular location">
    <subcellularLocation>
        <location evidence="1 14">Cell membrane</location>
        <topology evidence="1 14">Multi-pass membrane protein</topology>
    </subcellularLocation>
</comment>
<dbReference type="PIRSF" id="PIRSF006404">
    <property type="entry name" value="UCP006404_Pept_M50_CBS"/>
    <property type="match status" value="1"/>
</dbReference>
<dbReference type="InterPro" id="IPR046342">
    <property type="entry name" value="CBS_dom_sf"/>
</dbReference>
<evidence type="ECO:0000256" key="4">
    <source>
        <dbReference type="ARBA" id="ARBA00022670"/>
    </source>
</evidence>
<evidence type="ECO:0000256" key="15">
    <source>
        <dbReference type="PIRSR" id="PIRSR006404-1"/>
    </source>
</evidence>
<dbReference type="GO" id="GO:0046872">
    <property type="term" value="F:metal ion binding"/>
    <property type="evidence" value="ECO:0007669"/>
    <property type="project" value="UniProtKB-UniRule"/>
</dbReference>
<evidence type="ECO:0000256" key="17">
    <source>
        <dbReference type="PROSITE-ProRule" id="PRU00703"/>
    </source>
</evidence>
<feature type="transmembrane region" description="Helical" evidence="14">
    <location>
        <begin position="146"/>
        <end position="165"/>
    </location>
</feature>
<evidence type="ECO:0000259" key="18">
    <source>
        <dbReference type="PROSITE" id="PS51371"/>
    </source>
</evidence>
<dbReference type="GO" id="GO:0008237">
    <property type="term" value="F:metallopeptidase activity"/>
    <property type="evidence" value="ECO:0007669"/>
    <property type="project" value="UniProtKB-UniRule"/>
</dbReference>
<keyword evidence="6 14" id="KW-0479">Metal-binding</keyword>
<feature type="domain" description="CBS" evidence="18">
    <location>
        <begin position="252"/>
        <end position="309"/>
    </location>
</feature>
<feature type="binding site" evidence="16">
    <location>
        <position position="166"/>
    </location>
    <ligand>
        <name>Zn(2+)</name>
        <dbReference type="ChEBI" id="CHEBI:29105"/>
        <note>catalytic</note>
    </ligand>
</feature>
<dbReference type="GO" id="GO:0006508">
    <property type="term" value="P:proteolysis"/>
    <property type="evidence" value="ECO:0007669"/>
    <property type="project" value="UniProtKB-KW"/>
</dbReference>
<dbReference type="EMBL" id="PEYM01000022">
    <property type="protein sequence ID" value="PIS31357.1"/>
    <property type="molecule type" value="Genomic_DNA"/>
</dbReference>
<feature type="transmembrane region" description="Helical" evidence="14">
    <location>
        <begin position="213"/>
        <end position="230"/>
    </location>
</feature>
<evidence type="ECO:0000256" key="10">
    <source>
        <dbReference type="ARBA" id="ARBA00022989"/>
    </source>
</evidence>
<keyword evidence="3 14" id="KW-1003">Cell membrane</keyword>
<dbReference type="AlphaFoldDB" id="A0A2H0Y207"/>
<feature type="transmembrane region" description="Helical" evidence="14">
    <location>
        <begin position="47"/>
        <end position="66"/>
    </location>
</feature>
<dbReference type="CDD" id="cd06164">
    <property type="entry name" value="S2P-M50_SpoIVFB_CBS"/>
    <property type="match status" value="1"/>
</dbReference>
<feature type="transmembrane region" description="Helical" evidence="14">
    <location>
        <begin position="109"/>
        <end position="134"/>
    </location>
</feature>
<evidence type="ECO:0000256" key="14">
    <source>
        <dbReference type="PIRNR" id="PIRNR006404"/>
    </source>
</evidence>
<keyword evidence="10 14" id="KW-1133">Transmembrane helix</keyword>
<dbReference type="Pfam" id="PF00571">
    <property type="entry name" value="CBS"/>
    <property type="match status" value="2"/>
</dbReference>
<feature type="transmembrane region" description="Helical" evidence="14">
    <location>
        <begin position="7"/>
        <end position="32"/>
    </location>
</feature>
<evidence type="ECO:0000256" key="11">
    <source>
        <dbReference type="ARBA" id="ARBA00023049"/>
    </source>
</evidence>
<dbReference type="Pfam" id="PF02163">
    <property type="entry name" value="Peptidase_M50"/>
    <property type="match status" value="2"/>
</dbReference>
<proteinExistence type="inferred from homology"/>
<keyword evidence="7" id="KW-0677">Repeat</keyword>
<evidence type="ECO:0000256" key="16">
    <source>
        <dbReference type="PIRSR" id="PIRSR006404-2"/>
    </source>
</evidence>
<dbReference type="GO" id="GO:0005886">
    <property type="term" value="C:plasma membrane"/>
    <property type="evidence" value="ECO:0007669"/>
    <property type="project" value="UniProtKB-SubCell"/>
</dbReference>
<feature type="transmembrane region" description="Helical" evidence="14">
    <location>
        <begin position="185"/>
        <end position="206"/>
    </location>
</feature>
<sequence>MKRAFKLATIFNIPVEINYSWFIVVGLIIFTLTQGYFPNTDPGLEPIIYWLMAIISASCLFASLLAHELAHSIVAKRNQLPIHGITLFIFGGVAHMSQEPSSPAVEFKMAIAGPAMSFFLALLFFGLDTILASLGVSGPITSMVQYLFIINVFVGLFNLIPGFPLDGGRILRSILWHFYRDVRKATAIASGFGKTFALLLMLFGLLNLFHNNLLSGIWLIFIGFFLQEAADTSYRQVVLKKILSGLRVEQFISKNVITVPANTTLETLVNDYIFNYRHHSFPVIKDDQLLGLVTFHDVKEVSRDKWNTTTVNEIMVPISDSFIINKNLDAMDALTKLVQNGLGRVLVIEQGKLIGILSQKDIMQLFQLRTEIEK</sequence>
<evidence type="ECO:0000256" key="2">
    <source>
        <dbReference type="ARBA" id="ARBA00007931"/>
    </source>
</evidence>
<dbReference type="PROSITE" id="PS51371">
    <property type="entry name" value="CBS"/>
    <property type="match status" value="2"/>
</dbReference>
<keyword evidence="11 14" id="KW-0482">Metalloprotease</keyword>
<gene>
    <name evidence="19" type="ORF">COT42_01295</name>
</gene>
<dbReference type="SUPFAM" id="SSF54631">
    <property type="entry name" value="CBS-domain pair"/>
    <property type="match status" value="1"/>
</dbReference>
<organism evidence="19 20">
    <name type="scientific">Candidatus Saganbacteria bacterium CG08_land_8_20_14_0_20_45_16</name>
    <dbReference type="NCBI Taxonomy" id="2014293"/>
    <lineage>
        <taxon>Bacteria</taxon>
        <taxon>Bacillati</taxon>
        <taxon>Saganbacteria</taxon>
    </lineage>
</organism>
<evidence type="ECO:0000256" key="13">
    <source>
        <dbReference type="ARBA" id="ARBA00023136"/>
    </source>
</evidence>
<dbReference type="SMART" id="SM00116">
    <property type="entry name" value="CBS"/>
    <property type="match status" value="2"/>
</dbReference>
<evidence type="ECO:0000256" key="1">
    <source>
        <dbReference type="ARBA" id="ARBA00004651"/>
    </source>
</evidence>
<keyword evidence="8 14" id="KW-0378">Hydrolase</keyword>
<evidence type="ECO:0000256" key="9">
    <source>
        <dbReference type="ARBA" id="ARBA00022833"/>
    </source>
</evidence>
<keyword evidence="4 14" id="KW-0645">Protease</keyword>
<feature type="domain" description="CBS" evidence="18">
    <location>
        <begin position="315"/>
        <end position="374"/>
    </location>
</feature>
<protein>
    <recommendedName>
        <fullName evidence="14">Zinc metalloprotease</fullName>
    </recommendedName>
</protein>
<dbReference type="InterPro" id="IPR008915">
    <property type="entry name" value="Peptidase_M50"/>
</dbReference>
<keyword evidence="12 17" id="KW-0129">CBS domain</keyword>